<dbReference type="AlphaFoldDB" id="G5J4P3"/>
<dbReference type="SUPFAM" id="SSF52540">
    <property type="entry name" value="P-loop containing nucleoside triphosphate hydrolases"/>
    <property type="match status" value="1"/>
</dbReference>
<dbReference type="EMBL" id="AESD01000366">
    <property type="protein sequence ID" value="EHJ12846.1"/>
    <property type="molecule type" value="Genomic_DNA"/>
</dbReference>
<dbReference type="Gene3D" id="3.40.50.300">
    <property type="entry name" value="P-loop containing nucleotide triphosphate hydrolases"/>
    <property type="match status" value="1"/>
</dbReference>
<dbReference type="RefSeq" id="WP_007310684.1">
    <property type="nucleotide sequence ID" value="NZ_AESD01000366.1"/>
</dbReference>
<sequence length="482" mass="54936">AESNPINVFWKANNQTYTAKIETLLEYPIDLALLKLEGDIPKHGCVDLDEREPKINQYLYIFGYPKAIGIDYSEGDSATFKYEGESFQKNVLLYKLKEGQLIDGFSGSPLLNLETGKVCGMVNISRDTSSDLGGRAVSTKVILEQFSAIAELNQQFHQQPKPGDINPFKYGRPVPPESFYGRRKAILDLKNRIGAIEPQCINIVGLRRNGKTSLLRYIKERTAEFFQPQQQPLIISLDLSNGKFHSPEGILEGVRRGIKKQIGKEPWSKDDNEDPFEIEDRLQELVDQGDRLIVMLDEFEAISRRLETFNDWGEDWRSKGCAGLLTMVIFSKRPVSELYQSLSLTSPFANIFSTTILGPLEEKAWHNLVEDGFNNDVAPLSWIDELAGGLPYYVQMAASLWWQYRDDEQAKKEFIFQATPRFQELWKDLTEIERHALRYAADVSGLTVPNRAIIDILKRHGLLRQEGGLFSSVFAEFIKNQR</sequence>
<dbReference type="Proteomes" id="UP000003477">
    <property type="component" value="Unassembled WGS sequence"/>
</dbReference>
<gene>
    <name evidence="1" type="ORF">CWATWH0003_2461a4</name>
</gene>
<comment type="caution">
    <text evidence="1">The sequence shown here is derived from an EMBL/GenBank/DDBJ whole genome shotgun (WGS) entry which is preliminary data.</text>
</comment>
<dbReference type="PANTHER" id="PTHR34301:SF8">
    <property type="entry name" value="ATPASE DOMAIN-CONTAINING PROTEIN"/>
    <property type="match status" value="1"/>
</dbReference>
<protein>
    <submittedName>
        <fullName evidence="1">Uncharacterized protein</fullName>
    </submittedName>
</protein>
<evidence type="ECO:0000313" key="1">
    <source>
        <dbReference type="EMBL" id="EHJ12846.1"/>
    </source>
</evidence>
<evidence type="ECO:0000313" key="2">
    <source>
        <dbReference type="Proteomes" id="UP000003477"/>
    </source>
</evidence>
<dbReference type="InterPro" id="IPR027417">
    <property type="entry name" value="P-loop_NTPase"/>
</dbReference>
<reference evidence="1 2" key="1">
    <citation type="journal article" date="2011" name="Front. Microbiol.">
        <title>Two Strains of Crocosphaera watsonii with Highly Conserved Genomes are Distinguished by Strain-Specific Features.</title>
        <authorList>
            <person name="Bench S.R."/>
            <person name="Ilikchyan I.N."/>
            <person name="Tripp H.J."/>
            <person name="Zehr J.P."/>
        </authorList>
    </citation>
    <scope>NUCLEOTIDE SEQUENCE [LARGE SCALE GENOMIC DNA]</scope>
    <source>
        <strain evidence="1 2">WH 0003</strain>
    </source>
</reference>
<accession>G5J4P3</accession>
<proteinExistence type="predicted"/>
<dbReference type="SUPFAM" id="SSF50494">
    <property type="entry name" value="Trypsin-like serine proteases"/>
    <property type="match status" value="1"/>
</dbReference>
<organism evidence="1 2">
    <name type="scientific">Crocosphaera watsonii WH 0003</name>
    <dbReference type="NCBI Taxonomy" id="423471"/>
    <lineage>
        <taxon>Bacteria</taxon>
        <taxon>Bacillati</taxon>
        <taxon>Cyanobacteriota</taxon>
        <taxon>Cyanophyceae</taxon>
        <taxon>Oscillatoriophycideae</taxon>
        <taxon>Chroococcales</taxon>
        <taxon>Aphanothecaceae</taxon>
        <taxon>Crocosphaera</taxon>
    </lineage>
</organism>
<dbReference type="InterPro" id="IPR009003">
    <property type="entry name" value="Peptidase_S1_PA"/>
</dbReference>
<dbReference type="PANTHER" id="PTHR34301">
    <property type="entry name" value="DNA-BINDING PROTEIN-RELATED"/>
    <property type="match status" value="1"/>
</dbReference>
<dbReference type="Pfam" id="PF13365">
    <property type="entry name" value="Trypsin_2"/>
    <property type="match status" value="1"/>
</dbReference>
<dbReference type="PATRIC" id="fig|423471.3.peg.2314"/>
<dbReference type="GeneID" id="88769326"/>
<feature type="non-terminal residue" evidence="1">
    <location>
        <position position="1"/>
    </location>
</feature>
<name>G5J4P3_CROWT</name>